<dbReference type="GO" id="GO:0032259">
    <property type="term" value="P:methylation"/>
    <property type="evidence" value="ECO:0007669"/>
    <property type="project" value="UniProtKB-KW"/>
</dbReference>
<proteinExistence type="inferred from homology"/>
<evidence type="ECO:0000256" key="2">
    <source>
        <dbReference type="ARBA" id="ARBA00012185"/>
    </source>
</evidence>
<evidence type="ECO:0000259" key="9">
    <source>
        <dbReference type="Pfam" id="PF01555"/>
    </source>
</evidence>
<keyword evidence="7" id="KW-0238">DNA-binding</keyword>
<keyword evidence="3 10" id="KW-0489">Methyltransferase</keyword>
<keyword evidence="6" id="KW-0680">Restriction system</keyword>
<evidence type="ECO:0000256" key="6">
    <source>
        <dbReference type="ARBA" id="ARBA00022747"/>
    </source>
</evidence>
<accession>M0ESG5</accession>
<dbReference type="GO" id="GO:0009307">
    <property type="term" value="P:DNA restriction-modification system"/>
    <property type="evidence" value="ECO:0007669"/>
    <property type="project" value="UniProtKB-KW"/>
</dbReference>
<name>M0ESG5_9EURY</name>
<dbReference type="SUPFAM" id="SSF53335">
    <property type="entry name" value="S-adenosyl-L-methionine-dependent methyltransferases"/>
    <property type="match status" value="1"/>
</dbReference>
<feature type="domain" description="DNA methylase N-4/N-6" evidence="9">
    <location>
        <begin position="47"/>
        <end position="100"/>
    </location>
</feature>
<organism evidence="10 11">
    <name type="scientific">Halorubrum distributum JCM 10118</name>
    <dbReference type="NCBI Taxonomy" id="1227468"/>
    <lineage>
        <taxon>Archaea</taxon>
        <taxon>Methanobacteriati</taxon>
        <taxon>Methanobacteriota</taxon>
        <taxon>Stenosarchaea group</taxon>
        <taxon>Halobacteria</taxon>
        <taxon>Halobacteriales</taxon>
        <taxon>Haloferacaceae</taxon>
        <taxon>Halorubrum</taxon>
        <taxon>Halorubrum distributum group</taxon>
    </lineage>
</organism>
<reference evidence="11" key="1">
    <citation type="submission" date="2012-11" db="EMBL/GenBank/DDBJ databases">
        <authorList>
            <person name="Becker E.A."/>
            <person name="Seitzer P."/>
            <person name="Tritt A."/>
            <person name="Larsen D."/>
            <person name="Yao A."/>
            <person name="Wu D."/>
            <person name="Darling A."/>
            <person name="Eisen J.A."/>
            <person name="Facciotti M.T."/>
        </authorList>
    </citation>
    <scope>NUCLEOTIDE SEQUENCE [LARGE SCALE GENOMIC DNA]</scope>
    <source>
        <strain evidence="11">JCM 10118</strain>
    </source>
</reference>
<dbReference type="Gene3D" id="3.40.50.150">
    <property type="entry name" value="Vaccinia Virus protein VP39"/>
    <property type="match status" value="2"/>
</dbReference>
<dbReference type="RefSeq" id="WP_004595399.1">
    <property type="nucleotide sequence ID" value="NZ_AOJN01000068.1"/>
</dbReference>
<evidence type="ECO:0000256" key="7">
    <source>
        <dbReference type="ARBA" id="ARBA00023125"/>
    </source>
</evidence>
<dbReference type="InterPro" id="IPR002941">
    <property type="entry name" value="DNA_methylase_N4/N6"/>
</dbReference>
<dbReference type="EMBL" id="AOJN01000068">
    <property type="protein sequence ID" value="ELZ49852.1"/>
    <property type="molecule type" value="Genomic_DNA"/>
</dbReference>
<gene>
    <name evidence="10" type="ORF">C466_15769</name>
</gene>
<evidence type="ECO:0000313" key="11">
    <source>
        <dbReference type="Proteomes" id="UP000011614"/>
    </source>
</evidence>
<comment type="similarity">
    <text evidence="1">Belongs to the N(4)/N(6)-methyltransferase family. N(4) subfamily.</text>
</comment>
<keyword evidence="4" id="KW-0808">Transferase</keyword>
<dbReference type="Proteomes" id="UP000011614">
    <property type="component" value="Unassembled WGS sequence"/>
</dbReference>
<evidence type="ECO:0000256" key="1">
    <source>
        <dbReference type="ARBA" id="ARBA00010203"/>
    </source>
</evidence>
<sequence length="445" mass="50397">MSDRTHQSTLTATEDEELDTIDWTFPAADTQYLTHGLHTYPARMIPQIPDALLNHFLDHSEIEEGDTVYDPFSGSGTTAVEARLHGLNAKANDINPFACMLTKAKAIPIERPTLDAAYRDLRSDLKLELRKLTETYESDEEIEIDLPAVRDGWFPEPQLQHLAHIRDEISALEENYSEEVVRFFRVVLSKVTRRTSYQRNGEFKRYRMAPEDREDHDPDVYALFTDKVEENISLMGSYSDRVDSDLDTDVYYADSRKAEDIGDNSVDIVITSPPYGDHGTTVAYGQFSQDPAIVADRREYDEMRNVDKEGLGGSASELADLDDLEDRSPSLAETIEVLDEKDGRAQDALDFFTDYYAVMEQVVRVTKPGQPVAWVVANRTMSRVNIPTHLITYELCLDIGYEHEATLPREIPQKTLPWENAPENTPGVKGDLMANENIVVVRAPE</sequence>
<reference evidence="10 11" key="2">
    <citation type="journal article" date="2014" name="PLoS Genet.">
        <title>Phylogenetically driven sequencing of extremely halophilic archaea reveals strategies for static and dynamic osmo-response.</title>
        <authorList>
            <person name="Becker E.A."/>
            <person name="Seitzer P.M."/>
            <person name="Tritt A."/>
            <person name="Larsen D."/>
            <person name="Krusor M."/>
            <person name="Yao A.I."/>
            <person name="Wu D."/>
            <person name="Madern D."/>
            <person name="Eisen J.A."/>
            <person name="Darling A.E."/>
            <person name="Facciotti M.T."/>
        </authorList>
    </citation>
    <scope>NUCLEOTIDE SEQUENCE [LARGE SCALE GENOMIC DNA]</scope>
    <source>
        <strain evidence="10 11">JCM 10118</strain>
    </source>
</reference>
<dbReference type="PROSITE" id="PS00093">
    <property type="entry name" value="N4_MTASE"/>
    <property type="match status" value="1"/>
</dbReference>
<dbReference type="InterPro" id="IPR017985">
    <property type="entry name" value="MeTrfase_CN4_CS"/>
</dbReference>
<evidence type="ECO:0000256" key="5">
    <source>
        <dbReference type="ARBA" id="ARBA00022691"/>
    </source>
</evidence>
<protein>
    <recommendedName>
        <fullName evidence="2">site-specific DNA-methyltransferase (cytosine-N(4)-specific)</fullName>
        <ecNumber evidence="2">2.1.1.113</ecNumber>
    </recommendedName>
</protein>
<evidence type="ECO:0000256" key="3">
    <source>
        <dbReference type="ARBA" id="ARBA00022603"/>
    </source>
</evidence>
<comment type="caution">
    <text evidence="10">The sequence shown here is derived from an EMBL/GenBank/DDBJ whole genome shotgun (WGS) entry which is preliminary data.</text>
</comment>
<dbReference type="GO" id="GO:0008170">
    <property type="term" value="F:N-methyltransferase activity"/>
    <property type="evidence" value="ECO:0007669"/>
    <property type="project" value="InterPro"/>
</dbReference>
<dbReference type="AlphaFoldDB" id="M0ESG5"/>
<dbReference type="Pfam" id="PF01555">
    <property type="entry name" value="N6_N4_Mtase"/>
    <property type="match status" value="1"/>
</dbReference>
<dbReference type="EC" id="2.1.1.113" evidence="2"/>
<evidence type="ECO:0000313" key="10">
    <source>
        <dbReference type="EMBL" id="ELZ49852.1"/>
    </source>
</evidence>
<dbReference type="InterPro" id="IPR029063">
    <property type="entry name" value="SAM-dependent_MTases_sf"/>
</dbReference>
<comment type="catalytic activity">
    <reaction evidence="8">
        <text>a 2'-deoxycytidine in DNA + S-adenosyl-L-methionine = an N(4)-methyl-2'-deoxycytidine in DNA + S-adenosyl-L-homocysteine + H(+)</text>
        <dbReference type="Rhea" id="RHEA:16857"/>
        <dbReference type="Rhea" id="RHEA-COMP:11369"/>
        <dbReference type="Rhea" id="RHEA-COMP:13674"/>
        <dbReference type="ChEBI" id="CHEBI:15378"/>
        <dbReference type="ChEBI" id="CHEBI:57856"/>
        <dbReference type="ChEBI" id="CHEBI:59789"/>
        <dbReference type="ChEBI" id="CHEBI:85452"/>
        <dbReference type="ChEBI" id="CHEBI:137933"/>
        <dbReference type="EC" id="2.1.1.113"/>
    </reaction>
</comment>
<keyword evidence="5" id="KW-0949">S-adenosyl-L-methionine</keyword>
<dbReference type="OrthoDB" id="38200at2157"/>
<evidence type="ECO:0000256" key="4">
    <source>
        <dbReference type="ARBA" id="ARBA00022679"/>
    </source>
</evidence>
<evidence type="ECO:0000256" key="8">
    <source>
        <dbReference type="ARBA" id="ARBA00049120"/>
    </source>
</evidence>
<dbReference type="GO" id="GO:0015667">
    <property type="term" value="F:site-specific DNA-methyltransferase (cytosine-N4-specific) activity"/>
    <property type="evidence" value="ECO:0007669"/>
    <property type="project" value="UniProtKB-EC"/>
</dbReference>
<dbReference type="PATRIC" id="fig|1227468.4.peg.3114"/>
<dbReference type="GO" id="GO:0003677">
    <property type="term" value="F:DNA binding"/>
    <property type="evidence" value="ECO:0007669"/>
    <property type="project" value="UniProtKB-KW"/>
</dbReference>